<evidence type="ECO:0000313" key="7">
    <source>
        <dbReference type="EMBL" id="OMJ80934.1"/>
    </source>
</evidence>
<evidence type="ECO:0000256" key="2">
    <source>
        <dbReference type="ARBA" id="ARBA00022692"/>
    </source>
</evidence>
<protein>
    <recommendedName>
        <fullName evidence="6">Receptor ligand binding region domain-containing protein</fullName>
    </recommendedName>
</protein>
<dbReference type="InterPro" id="IPR001828">
    <property type="entry name" value="ANF_lig-bd_rcpt"/>
</dbReference>
<feature type="transmembrane region" description="Helical" evidence="5">
    <location>
        <begin position="1030"/>
        <end position="1051"/>
    </location>
</feature>
<dbReference type="AlphaFoldDB" id="A0A1R2BVY9"/>
<evidence type="ECO:0000259" key="6">
    <source>
        <dbReference type="Pfam" id="PF01094"/>
    </source>
</evidence>
<evidence type="ECO:0000313" key="8">
    <source>
        <dbReference type="Proteomes" id="UP000187209"/>
    </source>
</evidence>
<reference evidence="7 8" key="1">
    <citation type="submission" date="2016-11" db="EMBL/GenBank/DDBJ databases">
        <title>The macronuclear genome of Stentor coeruleus: a giant cell with tiny introns.</title>
        <authorList>
            <person name="Slabodnick M."/>
            <person name="Ruby J.G."/>
            <person name="Reiff S.B."/>
            <person name="Swart E.C."/>
            <person name="Gosai S."/>
            <person name="Prabakaran S."/>
            <person name="Witkowska E."/>
            <person name="Larue G.E."/>
            <person name="Fisher S."/>
            <person name="Freeman R.M."/>
            <person name="Gunawardena J."/>
            <person name="Chu W."/>
            <person name="Stover N.A."/>
            <person name="Gregory B.D."/>
            <person name="Nowacki M."/>
            <person name="Derisi J."/>
            <person name="Roy S.W."/>
            <person name="Marshall W.F."/>
            <person name="Sood P."/>
        </authorList>
    </citation>
    <scope>NUCLEOTIDE SEQUENCE [LARGE SCALE GENOMIC DNA]</scope>
    <source>
        <strain evidence="7">WM001</strain>
    </source>
</reference>
<organism evidence="7 8">
    <name type="scientific">Stentor coeruleus</name>
    <dbReference type="NCBI Taxonomy" id="5963"/>
    <lineage>
        <taxon>Eukaryota</taxon>
        <taxon>Sar</taxon>
        <taxon>Alveolata</taxon>
        <taxon>Ciliophora</taxon>
        <taxon>Postciliodesmatophora</taxon>
        <taxon>Heterotrichea</taxon>
        <taxon>Heterotrichida</taxon>
        <taxon>Stentoridae</taxon>
        <taxon>Stentor</taxon>
    </lineage>
</organism>
<sequence length="1125" mass="127617">MLCIFLNLLQLVAGGEFPVVMIISENTPSSFLSKLESSTFNELFDSLIITLEDFSPSSFIPETILVDFTFSVVLGMNLQTLGDIYGFNVISTRYLPYRYPNEQFFLLQKPEIVSSAMTEMLNYLEWTQFIVFSSEELYYREILDKFLEANPTQVKNCFVLHPEMDELELENMISKMIKTTSFRLFVIISSKSVSNLVVSAIIKKKIFSAGTGILIYGEGLAGLSSQGILGLVQNGIENYLDIEDNKISQLLGLLDYIAEKKSSNIEKQFKEILNEYYKTGKEIFNIINIQNDEKIVIGSLNNTNIELFINITFPGNMKFIDSNFKTQIPFSYAGGQANPPGIPPSGYNPLQMRGAKFATMVANNDTSLLPNFNFSMIYTDCGVSTSNATYIYSCLDNIPELGVGFLSTSWGTSTVPYIDYFLPKPVISSDTYSGLSDKKLYPTMIRAVPSSNYNGAILANTLKVFGWNKIMILRSDTQKYYNAYQVFLGLSKYYGIKILNVNDNITIPYLYTRDQFENYRGTFQACYDSGARIFISLLPSSDYLHVVEGLYDVGFRRGDLQALSTIATGGNICGGELDEHCIKRKELLIGALGVYNAEWIGDYGKEMEQRFIKAFDSFTAFQCTSFDQNMMLLRSISQVVKSGFDYEDSQILIKYIRQEKFVGCSGILSISQDSNDRSNAASMLQNIILDNDTVKERKVVVFDPSSQTPMQLIDDIIWCDGTKVMPNDYRFSLNCPFDETKATDSKIGYTVLYIVCFIIALITIVISLIMIKSFFAKNYEEINCKKIITGQDMIALIIIIIEIFQYLSLGITPTDSSSIIETLSEVSGVNFRKFFIVENSAYWNMILISIIVAWIYCLLCLMIILRSKSLILFRTSFFTILDYISEYLMPLIGDLSFMPIISVLMNLYVCTLSISNDLTKSYNSHDCNTFCWTGKHLSYSAISFITLAIFIPFSMYLRPFWHSFQTTLNIKPNQKYMIFKSSFQIFVIVLSKTVAYSNRYVFGFLYTGVLLTYSLSFIKFKAFNYGIANLWLAVSIFMTAYTELLYSISILSEFSGSNVLAALICGNIGIVSLGYYIQSRRCVSYLYSEPSKNIPEIFKYAFGKNEYKYKENNDDDDKSSNRKIS</sequence>
<dbReference type="InterPro" id="IPR000068">
    <property type="entry name" value="GPCR_3_Ca_sens_rcpt-rel"/>
</dbReference>
<feature type="transmembrane region" description="Helical" evidence="5">
    <location>
        <begin position="895"/>
        <end position="916"/>
    </location>
</feature>
<dbReference type="GO" id="GO:0004930">
    <property type="term" value="F:G protein-coupled receptor activity"/>
    <property type="evidence" value="ECO:0007669"/>
    <property type="project" value="InterPro"/>
</dbReference>
<dbReference type="EMBL" id="MPUH01000401">
    <property type="protein sequence ID" value="OMJ80934.1"/>
    <property type="molecule type" value="Genomic_DNA"/>
</dbReference>
<feature type="transmembrane region" description="Helical" evidence="5">
    <location>
        <begin position="936"/>
        <end position="957"/>
    </location>
</feature>
<dbReference type="InterPro" id="IPR028082">
    <property type="entry name" value="Peripla_BP_I"/>
</dbReference>
<dbReference type="SUPFAM" id="SSF53822">
    <property type="entry name" value="Periplasmic binding protein-like I"/>
    <property type="match status" value="1"/>
</dbReference>
<evidence type="ECO:0000256" key="1">
    <source>
        <dbReference type="ARBA" id="ARBA00004370"/>
    </source>
</evidence>
<keyword evidence="2 5" id="KW-0812">Transmembrane</keyword>
<gene>
    <name evidence="7" type="ORF">SteCoe_18695</name>
</gene>
<dbReference type="GO" id="GO:0005886">
    <property type="term" value="C:plasma membrane"/>
    <property type="evidence" value="ECO:0007669"/>
    <property type="project" value="TreeGrafter"/>
</dbReference>
<comment type="subcellular location">
    <subcellularLocation>
        <location evidence="1">Membrane</location>
    </subcellularLocation>
</comment>
<feature type="transmembrane region" description="Helical" evidence="5">
    <location>
        <begin position="841"/>
        <end position="865"/>
    </location>
</feature>
<feature type="transmembrane region" description="Helical" evidence="5">
    <location>
        <begin position="1000"/>
        <end position="1018"/>
    </location>
</feature>
<feature type="domain" description="Receptor ligand binding region" evidence="6">
    <location>
        <begin position="355"/>
        <end position="557"/>
    </location>
</feature>
<evidence type="ECO:0000256" key="5">
    <source>
        <dbReference type="SAM" id="Phobius"/>
    </source>
</evidence>
<keyword evidence="4 5" id="KW-0472">Membrane</keyword>
<name>A0A1R2BVY9_9CILI</name>
<accession>A0A1R2BVY9</accession>
<keyword evidence="8" id="KW-1185">Reference proteome</keyword>
<evidence type="ECO:0000256" key="4">
    <source>
        <dbReference type="ARBA" id="ARBA00023136"/>
    </source>
</evidence>
<dbReference type="PANTHER" id="PTHR24061">
    <property type="entry name" value="CALCIUM-SENSING RECEPTOR-RELATED"/>
    <property type="match status" value="1"/>
</dbReference>
<dbReference type="Pfam" id="PF01094">
    <property type="entry name" value="ANF_receptor"/>
    <property type="match status" value="1"/>
</dbReference>
<dbReference type="OrthoDB" id="5984008at2759"/>
<proteinExistence type="predicted"/>
<feature type="transmembrane region" description="Helical" evidence="5">
    <location>
        <begin position="751"/>
        <end position="775"/>
    </location>
</feature>
<dbReference type="Proteomes" id="UP000187209">
    <property type="component" value="Unassembled WGS sequence"/>
</dbReference>
<feature type="transmembrane region" description="Helical" evidence="5">
    <location>
        <begin position="1057"/>
        <end position="1077"/>
    </location>
</feature>
<evidence type="ECO:0000256" key="3">
    <source>
        <dbReference type="ARBA" id="ARBA00022989"/>
    </source>
</evidence>
<dbReference type="PANTHER" id="PTHR24061:SF422">
    <property type="entry name" value="G-PROTEIN COUPLED RECEPTORS FAMILY 3 PROFILE DOMAIN-CONTAINING PROTEIN"/>
    <property type="match status" value="1"/>
</dbReference>
<dbReference type="Gene3D" id="3.40.50.2300">
    <property type="match status" value="2"/>
</dbReference>
<comment type="caution">
    <text evidence="7">The sequence shown here is derived from an EMBL/GenBank/DDBJ whole genome shotgun (WGS) entry which is preliminary data.</text>
</comment>
<feature type="transmembrane region" description="Helical" evidence="5">
    <location>
        <begin position="787"/>
        <end position="807"/>
    </location>
</feature>
<keyword evidence="3 5" id="KW-1133">Transmembrane helix</keyword>